<feature type="region of interest" description="Disordered" evidence="1">
    <location>
        <begin position="187"/>
        <end position="247"/>
    </location>
</feature>
<evidence type="ECO:0000313" key="3">
    <source>
        <dbReference type="Proteomes" id="UP000747399"/>
    </source>
</evidence>
<comment type="caution">
    <text evidence="2">The sequence shown here is derived from an EMBL/GenBank/DDBJ whole genome shotgun (WGS) entry which is preliminary data.</text>
</comment>
<feature type="compositionally biased region" description="Basic residues" evidence="1">
    <location>
        <begin position="1"/>
        <end position="12"/>
    </location>
</feature>
<proteinExistence type="predicted"/>
<protein>
    <submittedName>
        <fullName evidence="2">Uncharacterized protein</fullName>
    </submittedName>
</protein>
<gene>
    <name evidence="2" type="ORF">Vafri_10593</name>
</gene>
<reference evidence="2" key="1">
    <citation type="journal article" date="2021" name="Proc. Natl. Acad. Sci. U.S.A.">
        <title>Three genomes in the algal genus Volvox reveal the fate of a haploid sex-determining region after a transition to homothallism.</title>
        <authorList>
            <person name="Yamamoto K."/>
            <person name="Hamaji T."/>
            <person name="Kawai-Toyooka H."/>
            <person name="Matsuzaki R."/>
            <person name="Takahashi F."/>
            <person name="Nishimura Y."/>
            <person name="Kawachi M."/>
            <person name="Noguchi H."/>
            <person name="Minakuchi Y."/>
            <person name="Umen J.G."/>
            <person name="Toyoda A."/>
            <person name="Nozaki H."/>
        </authorList>
    </citation>
    <scope>NUCLEOTIDE SEQUENCE</scope>
    <source>
        <strain evidence="2">NIES-3780</strain>
    </source>
</reference>
<dbReference type="Proteomes" id="UP000747399">
    <property type="component" value="Unassembled WGS sequence"/>
</dbReference>
<dbReference type="AlphaFoldDB" id="A0A8J4F3L5"/>
<keyword evidence="3" id="KW-1185">Reference proteome</keyword>
<sequence length="247" mass="24342">PPVRRVRSKARRTSSQERHGKIATPPSRYDSVSSVAREFDGVSGEGGEGSPGVRLTSPPAASQPGPVAEKMNNSNPVVPRTHEGVGAFGSDGDDCGSGCKAGSSLWGAPAPVEAQALCKGVPVSGPNDAAAAGGGGAAVTPSLLLLSSPPVVTAAAAAAAGTAAQPADKVFSEPTTIQEGLLAARASAASDGGGGGGGGGVTDLQVTQSRKGAERGEQKDLARSISEQSPAWSPKTMSMSMSSTLTL</sequence>
<feature type="non-terminal residue" evidence="2">
    <location>
        <position position="1"/>
    </location>
</feature>
<evidence type="ECO:0000256" key="1">
    <source>
        <dbReference type="SAM" id="MobiDB-lite"/>
    </source>
</evidence>
<dbReference type="EMBL" id="BNCO01000020">
    <property type="protein sequence ID" value="GIL55076.1"/>
    <property type="molecule type" value="Genomic_DNA"/>
</dbReference>
<organism evidence="2 3">
    <name type="scientific">Volvox africanus</name>
    <dbReference type="NCBI Taxonomy" id="51714"/>
    <lineage>
        <taxon>Eukaryota</taxon>
        <taxon>Viridiplantae</taxon>
        <taxon>Chlorophyta</taxon>
        <taxon>core chlorophytes</taxon>
        <taxon>Chlorophyceae</taxon>
        <taxon>CS clade</taxon>
        <taxon>Chlamydomonadales</taxon>
        <taxon>Volvocaceae</taxon>
        <taxon>Volvox</taxon>
    </lineage>
</organism>
<feature type="compositionally biased region" description="Low complexity" evidence="1">
    <location>
        <begin position="236"/>
        <end position="247"/>
    </location>
</feature>
<name>A0A8J4F3L5_9CHLO</name>
<evidence type="ECO:0000313" key="2">
    <source>
        <dbReference type="EMBL" id="GIL55076.1"/>
    </source>
</evidence>
<feature type="compositionally biased region" description="Gly residues" evidence="1">
    <location>
        <begin position="191"/>
        <end position="201"/>
    </location>
</feature>
<accession>A0A8J4F3L5</accession>
<feature type="compositionally biased region" description="Basic and acidic residues" evidence="1">
    <location>
        <begin position="211"/>
        <end position="222"/>
    </location>
</feature>
<feature type="non-terminal residue" evidence="2">
    <location>
        <position position="247"/>
    </location>
</feature>
<feature type="region of interest" description="Disordered" evidence="1">
    <location>
        <begin position="1"/>
        <end position="89"/>
    </location>
</feature>